<dbReference type="Gene3D" id="3.80.10.10">
    <property type="entry name" value="Ribonuclease Inhibitor"/>
    <property type="match status" value="1"/>
</dbReference>
<evidence type="ECO:0000256" key="1">
    <source>
        <dbReference type="SAM" id="MobiDB-lite"/>
    </source>
</evidence>
<feature type="region of interest" description="Disordered" evidence="1">
    <location>
        <begin position="823"/>
        <end position="849"/>
    </location>
</feature>
<comment type="caution">
    <text evidence="2">The sequence shown here is derived from an EMBL/GenBank/DDBJ whole genome shotgun (WGS) entry which is preliminary data.</text>
</comment>
<dbReference type="InterPro" id="IPR032675">
    <property type="entry name" value="LRR_dom_sf"/>
</dbReference>
<feature type="region of interest" description="Disordered" evidence="1">
    <location>
        <begin position="1"/>
        <end position="23"/>
    </location>
</feature>
<feature type="compositionally biased region" description="Basic residues" evidence="1">
    <location>
        <begin position="837"/>
        <end position="846"/>
    </location>
</feature>
<dbReference type="PANTHER" id="PTHR46759">
    <property type="entry name" value="LEUCINE-RICH REPEAT-CONTAINING PROTEIN 72"/>
    <property type="match status" value="1"/>
</dbReference>
<evidence type="ECO:0000313" key="3">
    <source>
        <dbReference type="Proteomes" id="UP001165083"/>
    </source>
</evidence>
<gene>
    <name evidence="2" type="ORF">Plil01_001351200</name>
</gene>
<accession>A0A9W6UEB6</accession>
<name>A0A9W6UEB6_9STRA</name>
<feature type="compositionally biased region" description="Basic and acidic residues" evidence="1">
    <location>
        <begin position="1"/>
        <end position="17"/>
    </location>
</feature>
<dbReference type="EMBL" id="BSXW01000918">
    <property type="protein sequence ID" value="GMF31603.1"/>
    <property type="molecule type" value="Genomic_DNA"/>
</dbReference>
<dbReference type="InterPro" id="IPR042655">
    <property type="entry name" value="LRC72"/>
</dbReference>
<proteinExistence type="predicted"/>
<dbReference type="SUPFAM" id="SSF52058">
    <property type="entry name" value="L domain-like"/>
    <property type="match status" value="1"/>
</dbReference>
<dbReference type="Proteomes" id="UP001165083">
    <property type="component" value="Unassembled WGS sequence"/>
</dbReference>
<protein>
    <submittedName>
        <fullName evidence="2">Unnamed protein product</fullName>
    </submittedName>
</protein>
<reference evidence="2" key="1">
    <citation type="submission" date="2023-04" db="EMBL/GenBank/DDBJ databases">
        <title>Phytophthora lilii NBRC 32176.</title>
        <authorList>
            <person name="Ichikawa N."/>
            <person name="Sato H."/>
            <person name="Tonouchi N."/>
        </authorList>
    </citation>
    <scope>NUCLEOTIDE SEQUENCE</scope>
    <source>
        <strain evidence="2">NBRC 32176</strain>
    </source>
</reference>
<organism evidence="2 3">
    <name type="scientific">Phytophthora lilii</name>
    <dbReference type="NCBI Taxonomy" id="2077276"/>
    <lineage>
        <taxon>Eukaryota</taxon>
        <taxon>Sar</taxon>
        <taxon>Stramenopiles</taxon>
        <taxon>Oomycota</taxon>
        <taxon>Peronosporomycetes</taxon>
        <taxon>Peronosporales</taxon>
        <taxon>Peronosporaceae</taxon>
        <taxon>Phytophthora</taxon>
    </lineage>
</organism>
<dbReference type="PANTHER" id="PTHR46759:SF2">
    <property type="match status" value="1"/>
</dbReference>
<dbReference type="AlphaFoldDB" id="A0A9W6UEB6"/>
<sequence length="975" mass="108234">MELTEREAARRLEEQRAKTAPTAVSALSSMIRAHSQPAFPPHVTPSVSFSDRENGPSINYDEMWSHSFALRTNQQHELLPLGVSENHDKRKKKQAAVALQQTEQEDIAASADQSMEQLQRIANSDLNMVSTRSTNGLTTRRKTHRLAQTSLYADGNHVKDIEGIVELRKLWKLDLNDNLLKNLHALASFRALGFLYLERNKIDFEDLVCIRDVHLLEMRLVGNTGLLKGNTTNEYRKKVVALLPNVWILDGHFITTTEREQAVEDFDQFVSSLLKQPQRSAGVVSKFGSATDVWVESEITTDNSAEWSRSSNFIGVAHKSPPPEEPPDMRRLHAVVLFHNEESTIHNAHNHFAPSRYAPNARLMPKVWLDEVLALPRRTRLEFIVLVATFLEFRFPKVLMLEALLIRQLDCPHFPSEAIRDTVDLPPYALVALVAVARHYSIKEEQTKRDELRPEVTSPEFEDESAILSAIPPLFSTLLSPQNGSIAPQDSSELQATAIRCRQAIRLLSNVASFPDPEMVAFKGKGNRDSVFRELMPLIRAAEAVQANSTTQSGREVVPSVTVTNHKSADVSISKHNSKMMWKRSPITEKPSDIPGENQQYTVNLDRIAATGSATRRKPKPGDWVEVRLKQFVKIQFLSADGLFVVGSSPTNSSRAITISIEQLSRISSTVWRVKHLTKEQAVGLFTNTQHTNSDCFSTDKARVGKLHRDSEAFHRHGAARNQGFPNHFVTTEILADLARQRSPSSSRPKAIEIFSSNDTLDANYVLTSPEHISAQNFCAVSTFQRDRRPARGLWSPMKQCAPAQDTEASSPVKGYERAATRRLAGDPSRDAGSAGHCRRLGRHRAPVNEQQRRLSRLGAADSHRRLQLPHDCLGHVAKRRIGVSRHKLRRSGGSRPRATAAIGHAPLRGRRCVAPGAHQDGVRRGGGAGGVAQRAAAPAAAHVEVGGAAVAAFAEQGVIHRSHTGSHHSFAKSR</sequence>
<evidence type="ECO:0000313" key="2">
    <source>
        <dbReference type="EMBL" id="GMF31603.1"/>
    </source>
</evidence>
<keyword evidence="3" id="KW-1185">Reference proteome</keyword>
<dbReference type="OrthoDB" id="5954088at2759"/>